<keyword evidence="8" id="KW-1185">Reference proteome</keyword>
<evidence type="ECO:0000313" key="7">
    <source>
        <dbReference type="EMBL" id="WQH06394.1"/>
    </source>
</evidence>
<evidence type="ECO:0000313" key="8">
    <source>
        <dbReference type="Proteomes" id="UP001326110"/>
    </source>
</evidence>
<dbReference type="InterPro" id="IPR035952">
    <property type="entry name" value="Rhomboid-like_sf"/>
</dbReference>
<feature type="domain" description="Peptidase S54 rhomboid" evidence="6">
    <location>
        <begin position="15"/>
        <end position="166"/>
    </location>
</feature>
<protein>
    <submittedName>
        <fullName evidence="7">Rhombosortase</fullName>
        <ecNumber evidence="7">3.4.21.-</ecNumber>
    </submittedName>
</protein>
<dbReference type="NCBIfam" id="TIGR03902">
    <property type="entry name" value="rhom_GG_sort"/>
    <property type="match status" value="1"/>
</dbReference>
<gene>
    <name evidence="7" type="primary">rrtA</name>
    <name evidence="7" type="ORF">SR858_08745</name>
</gene>
<keyword evidence="2 5" id="KW-0812">Transmembrane</keyword>
<sequence>MAAWLEFDRHAILAGQVWRLWTGHLVHYSAQHAVIDLATALVAALIATQSFGARRILCALALGAPFISIGLLLTAPDCAHYRGASGLAVLLAVMAGAGLWQQARGSHVAMVRAVLVLLAVALAIKIAAEAHGFPLGASDLPLDVMVAWQAHLLGAVAGMAAVALLRACGRCVRRTM</sequence>
<dbReference type="EC" id="3.4.21.-" evidence="7"/>
<dbReference type="InterPro" id="IPR023826">
    <property type="entry name" value="Rhom-like_SP_proteobac"/>
</dbReference>
<keyword evidence="4 5" id="KW-0472">Membrane</keyword>
<feature type="transmembrane region" description="Helical" evidence="5">
    <location>
        <begin position="56"/>
        <end position="75"/>
    </location>
</feature>
<evidence type="ECO:0000256" key="3">
    <source>
        <dbReference type="ARBA" id="ARBA00022989"/>
    </source>
</evidence>
<evidence type="ECO:0000256" key="4">
    <source>
        <dbReference type="ARBA" id="ARBA00023136"/>
    </source>
</evidence>
<name>A0ABZ0Y468_9BURK</name>
<dbReference type="InterPro" id="IPR022764">
    <property type="entry name" value="Peptidase_S54_rhomboid_dom"/>
</dbReference>
<evidence type="ECO:0000256" key="5">
    <source>
        <dbReference type="SAM" id="Phobius"/>
    </source>
</evidence>
<keyword evidence="7" id="KW-0378">Hydrolase</keyword>
<dbReference type="GO" id="GO:0016787">
    <property type="term" value="F:hydrolase activity"/>
    <property type="evidence" value="ECO:0007669"/>
    <property type="project" value="UniProtKB-KW"/>
</dbReference>
<evidence type="ECO:0000256" key="1">
    <source>
        <dbReference type="ARBA" id="ARBA00004141"/>
    </source>
</evidence>
<reference evidence="7 8" key="1">
    <citation type="submission" date="2023-11" db="EMBL/GenBank/DDBJ databases">
        <title>MicrobeMod: A computational toolkit for identifying prokaryotic methylation and restriction-modification with nanopore sequencing.</title>
        <authorList>
            <person name="Crits-Christoph A."/>
            <person name="Kang S.C."/>
            <person name="Lee H."/>
            <person name="Ostrov N."/>
        </authorList>
    </citation>
    <scope>NUCLEOTIDE SEQUENCE [LARGE SCALE GENOMIC DNA]</scope>
    <source>
        <strain evidence="7 8">ATCC 25935</strain>
    </source>
</reference>
<organism evidence="7 8">
    <name type="scientific">Duganella zoogloeoides</name>
    <dbReference type="NCBI Taxonomy" id="75659"/>
    <lineage>
        <taxon>Bacteria</taxon>
        <taxon>Pseudomonadati</taxon>
        <taxon>Pseudomonadota</taxon>
        <taxon>Betaproteobacteria</taxon>
        <taxon>Burkholderiales</taxon>
        <taxon>Oxalobacteraceae</taxon>
        <taxon>Telluria group</taxon>
        <taxon>Duganella</taxon>
    </lineage>
</organism>
<dbReference type="GeneID" id="43164066"/>
<dbReference type="SUPFAM" id="SSF144091">
    <property type="entry name" value="Rhomboid-like"/>
    <property type="match status" value="1"/>
</dbReference>
<proteinExistence type="predicted"/>
<accession>A0ABZ0Y468</accession>
<feature type="transmembrane region" description="Helical" evidence="5">
    <location>
        <begin position="148"/>
        <end position="168"/>
    </location>
</feature>
<dbReference type="Proteomes" id="UP001326110">
    <property type="component" value="Chromosome"/>
</dbReference>
<feature type="transmembrane region" description="Helical" evidence="5">
    <location>
        <begin position="81"/>
        <end position="100"/>
    </location>
</feature>
<evidence type="ECO:0000256" key="2">
    <source>
        <dbReference type="ARBA" id="ARBA00022692"/>
    </source>
</evidence>
<dbReference type="Gene3D" id="1.20.1540.10">
    <property type="entry name" value="Rhomboid-like"/>
    <property type="match status" value="1"/>
</dbReference>
<keyword evidence="3 5" id="KW-1133">Transmembrane helix</keyword>
<dbReference type="RefSeq" id="WP_040377879.1">
    <property type="nucleotide sequence ID" value="NZ_CP140152.1"/>
</dbReference>
<comment type="subcellular location">
    <subcellularLocation>
        <location evidence="1">Membrane</location>
        <topology evidence="1">Multi-pass membrane protein</topology>
    </subcellularLocation>
</comment>
<feature type="transmembrane region" description="Helical" evidence="5">
    <location>
        <begin position="109"/>
        <end position="128"/>
    </location>
</feature>
<dbReference type="Pfam" id="PF01694">
    <property type="entry name" value="Rhomboid"/>
    <property type="match status" value="1"/>
</dbReference>
<dbReference type="EMBL" id="CP140152">
    <property type="protein sequence ID" value="WQH06394.1"/>
    <property type="molecule type" value="Genomic_DNA"/>
</dbReference>
<evidence type="ECO:0000259" key="6">
    <source>
        <dbReference type="Pfam" id="PF01694"/>
    </source>
</evidence>